<evidence type="ECO:0000313" key="1">
    <source>
        <dbReference type="EMBL" id="PJG84517.1"/>
    </source>
</evidence>
<organism evidence="1 2">
    <name type="scientific">Conservatibacter flavescens</name>
    <dbReference type="NCBI Taxonomy" id="28161"/>
    <lineage>
        <taxon>Bacteria</taxon>
        <taxon>Pseudomonadati</taxon>
        <taxon>Pseudomonadota</taxon>
        <taxon>Gammaproteobacteria</taxon>
        <taxon>Pasteurellales</taxon>
        <taxon>Pasteurellaceae</taxon>
        <taxon>Conservatibacter</taxon>
    </lineage>
</organism>
<dbReference type="AlphaFoldDB" id="A0A2M8S047"/>
<accession>A0A2M8S047</accession>
<gene>
    <name evidence="1" type="ORF">CVP05_10880</name>
</gene>
<dbReference type="RefSeq" id="WP_100289595.1">
    <property type="nucleotide sequence ID" value="NZ_PHHA01000028.1"/>
</dbReference>
<dbReference type="InterPro" id="IPR010890">
    <property type="entry name" value="PriC"/>
</dbReference>
<keyword evidence="2" id="KW-1185">Reference proteome</keyword>
<dbReference type="Gene3D" id="1.20.1270.340">
    <property type="match status" value="1"/>
</dbReference>
<dbReference type="Pfam" id="PF07445">
    <property type="entry name" value="PriC"/>
    <property type="match status" value="1"/>
</dbReference>
<reference evidence="1 2" key="1">
    <citation type="submission" date="2017-11" db="EMBL/GenBank/DDBJ databases">
        <title>Reclassification of Bisgaard taxon 7 as Conservatibacter flavescens gen. nov., sp. nov.</title>
        <authorList>
            <person name="Christensen H."/>
        </authorList>
    </citation>
    <scope>NUCLEOTIDE SEQUENCE [LARGE SCALE GENOMIC DNA]</scope>
    <source>
        <strain evidence="1 2">7_4</strain>
    </source>
</reference>
<dbReference type="EMBL" id="PHHA01000028">
    <property type="protein sequence ID" value="PJG84517.1"/>
    <property type="molecule type" value="Genomic_DNA"/>
</dbReference>
<proteinExistence type="predicted"/>
<evidence type="ECO:0008006" key="3">
    <source>
        <dbReference type="Google" id="ProtNLM"/>
    </source>
</evidence>
<comment type="caution">
    <text evidence="1">The sequence shown here is derived from an EMBL/GenBank/DDBJ whole genome shotgun (WGS) entry which is preliminary data.</text>
</comment>
<dbReference type="InterPro" id="IPR038338">
    <property type="entry name" value="PriC_sf"/>
</dbReference>
<name>A0A2M8S047_9PAST</name>
<dbReference type="OrthoDB" id="5690040at2"/>
<protein>
    <recommendedName>
        <fullName evidence="3">Primosomal replication protein N</fullName>
    </recommendedName>
</protein>
<evidence type="ECO:0000313" key="2">
    <source>
        <dbReference type="Proteomes" id="UP000229329"/>
    </source>
</evidence>
<sequence length="193" mass="22597">MSMPNSIHHLKDILSQHVNQLCQQYAFRKEQKIFAKFDRTLFSQNFENVGFYLQEIENTLTTLNNLDESQIIQCDYLARKLTAQCTALTEALKTKPQRMYRESAVHISPQKPTREKNNIHTLPPAQRLEKYYAALQALNDKIDGFHLLAHDAQSEAQRAIYHEQITLTQQRKQRCLEAIDLLEEYLLYQEGQS</sequence>
<dbReference type="Proteomes" id="UP000229329">
    <property type="component" value="Unassembled WGS sequence"/>
</dbReference>